<gene>
    <name evidence="2" type="ORF">DPMN_128073</name>
</gene>
<reference evidence="2" key="1">
    <citation type="journal article" date="2019" name="bioRxiv">
        <title>The Genome of the Zebra Mussel, Dreissena polymorpha: A Resource for Invasive Species Research.</title>
        <authorList>
            <person name="McCartney M.A."/>
            <person name="Auch B."/>
            <person name="Kono T."/>
            <person name="Mallez S."/>
            <person name="Zhang Y."/>
            <person name="Obille A."/>
            <person name="Becker A."/>
            <person name="Abrahante J.E."/>
            <person name="Garbe J."/>
            <person name="Badalamenti J.P."/>
            <person name="Herman A."/>
            <person name="Mangelson H."/>
            <person name="Liachko I."/>
            <person name="Sullivan S."/>
            <person name="Sone E.D."/>
            <person name="Koren S."/>
            <person name="Silverstein K.A.T."/>
            <person name="Beckman K.B."/>
            <person name="Gohl D.M."/>
        </authorList>
    </citation>
    <scope>NUCLEOTIDE SEQUENCE</scope>
    <source>
        <strain evidence="2">Duluth1</strain>
        <tissue evidence="2">Whole animal</tissue>
    </source>
</reference>
<comment type="caution">
    <text evidence="2">The sequence shown here is derived from an EMBL/GenBank/DDBJ whole genome shotgun (WGS) entry which is preliminary data.</text>
</comment>
<keyword evidence="3" id="KW-1185">Reference proteome</keyword>
<evidence type="ECO:0000313" key="2">
    <source>
        <dbReference type="EMBL" id="KAH3826177.1"/>
    </source>
</evidence>
<dbReference type="AlphaFoldDB" id="A0A9D4JZC9"/>
<feature type="region of interest" description="Disordered" evidence="1">
    <location>
        <begin position="98"/>
        <end position="137"/>
    </location>
</feature>
<accession>A0A9D4JZC9</accession>
<dbReference type="Proteomes" id="UP000828390">
    <property type="component" value="Unassembled WGS sequence"/>
</dbReference>
<protein>
    <submittedName>
        <fullName evidence="2">Uncharacterized protein</fullName>
    </submittedName>
</protein>
<evidence type="ECO:0000256" key="1">
    <source>
        <dbReference type="SAM" id="MobiDB-lite"/>
    </source>
</evidence>
<sequence length="137" mass="15360">MPYRRRKGRRFREATAALPVPGSRRALQWPSCPSAGIQTLKSTLFPSICENLRHLERSDRCFVLARRPDGAWDWMMDCCKRPLRFACVQDTKTTTTIQPPATTVTMPPRPTAPPTNDNAATSGDAHISNQVQKTPQP</sequence>
<feature type="compositionally biased region" description="Polar residues" evidence="1">
    <location>
        <begin position="114"/>
        <end position="137"/>
    </location>
</feature>
<reference evidence="2" key="2">
    <citation type="submission" date="2020-11" db="EMBL/GenBank/DDBJ databases">
        <authorList>
            <person name="McCartney M.A."/>
            <person name="Auch B."/>
            <person name="Kono T."/>
            <person name="Mallez S."/>
            <person name="Becker A."/>
            <person name="Gohl D.M."/>
            <person name="Silverstein K.A.T."/>
            <person name="Koren S."/>
            <person name="Bechman K.B."/>
            <person name="Herman A."/>
            <person name="Abrahante J.E."/>
            <person name="Garbe J."/>
        </authorList>
    </citation>
    <scope>NUCLEOTIDE SEQUENCE</scope>
    <source>
        <strain evidence="2">Duluth1</strain>
        <tissue evidence="2">Whole animal</tissue>
    </source>
</reference>
<name>A0A9D4JZC9_DREPO</name>
<organism evidence="2 3">
    <name type="scientific">Dreissena polymorpha</name>
    <name type="common">Zebra mussel</name>
    <name type="synonym">Mytilus polymorpha</name>
    <dbReference type="NCBI Taxonomy" id="45954"/>
    <lineage>
        <taxon>Eukaryota</taxon>
        <taxon>Metazoa</taxon>
        <taxon>Spiralia</taxon>
        <taxon>Lophotrochozoa</taxon>
        <taxon>Mollusca</taxon>
        <taxon>Bivalvia</taxon>
        <taxon>Autobranchia</taxon>
        <taxon>Heteroconchia</taxon>
        <taxon>Euheterodonta</taxon>
        <taxon>Imparidentia</taxon>
        <taxon>Neoheterodontei</taxon>
        <taxon>Myida</taxon>
        <taxon>Dreissenoidea</taxon>
        <taxon>Dreissenidae</taxon>
        <taxon>Dreissena</taxon>
    </lineage>
</organism>
<evidence type="ECO:0000313" key="3">
    <source>
        <dbReference type="Proteomes" id="UP000828390"/>
    </source>
</evidence>
<dbReference type="EMBL" id="JAIWYP010000005">
    <property type="protein sequence ID" value="KAH3826177.1"/>
    <property type="molecule type" value="Genomic_DNA"/>
</dbReference>
<proteinExistence type="predicted"/>